<keyword evidence="9" id="KW-1185">Reference proteome</keyword>
<gene>
    <name evidence="8" type="ORF">GCM10009737_16400</name>
</gene>
<comment type="caution">
    <text evidence="8">The sequence shown here is derived from an EMBL/GenBank/DDBJ whole genome shotgun (WGS) entry which is preliminary data.</text>
</comment>
<feature type="transmembrane region" description="Helical" evidence="6">
    <location>
        <begin position="259"/>
        <end position="281"/>
    </location>
</feature>
<evidence type="ECO:0000256" key="6">
    <source>
        <dbReference type="RuleBase" id="RU361157"/>
    </source>
</evidence>
<feature type="transmembrane region" description="Helical" evidence="6">
    <location>
        <begin position="88"/>
        <end position="112"/>
    </location>
</feature>
<evidence type="ECO:0000256" key="2">
    <source>
        <dbReference type="ARBA" id="ARBA00022692"/>
    </source>
</evidence>
<feature type="transmembrane region" description="Helical" evidence="6">
    <location>
        <begin position="168"/>
        <end position="190"/>
    </location>
</feature>
<evidence type="ECO:0000256" key="1">
    <source>
        <dbReference type="ARBA" id="ARBA00004141"/>
    </source>
</evidence>
<name>A0ABP5AM11_9ACTN</name>
<dbReference type="InterPro" id="IPR000412">
    <property type="entry name" value="ABC_2_transport"/>
</dbReference>
<evidence type="ECO:0000256" key="4">
    <source>
        <dbReference type="ARBA" id="ARBA00023136"/>
    </source>
</evidence>
<keyword evidence="2 6" id="KW-0812">Transmembrane</keyword>
<dbReference type="PANTHER" id="PTHR43229:SF2">
    <property type="entry name" value="NODULATION PROTEIN J"/>
    <property type="match status" value="1"/>
</dbReference>
<reference evidence="9" key="1">
    <citation type="journal article" date="2019" name="Int. J. Syst. Evol. Microbiol.">
        <title>The Global Catalogue of Microorganisms (GCM) 10K type strain sequencing project: providing services to taxonomists for standard genome sequencing and annotation.</title>
        <authorList>
            <consortium name="The Broad Institute Genomics Platform"/>
            <consortium name="The Broad Institute Genome Sequencing Center for Infectious Disease"/>
            <person name="Wu L."/>
            <person name="Ma J."/>
        </authorList>
    </citation>
    <scope>NUCLEOTIDE SEQUENCE [LARGE SCALE GENOMIC DNA]</scope>
    <source>
        <strain evidence="9">JCM 14046</strain>
    </source>
</reference>
<dbReference type="EMBL" id="BAAAMY010000004">
    <property type="protein sequence ID" value="GAA1915690.1"/>
    <property type="molecule type" value="Genomic_DNA"/>
</dbReference>
<sequence length="285" mass="30240">MSTVPTTARAVPDSAAADTAKVLAAIGSAERPARAGAVSSSLTFGWRALLKIKHVPEQLFDVTMFPVLFTVMFTFVFGGAISGSPGDYLQYALPGILVQTVVFITMYTAMTINTDIEKGVFDRIRSLPVWRPSLLVGALLGDTLRYLMASTVVVVVGVLIGYRAPGGVLGVVAAVAVLLAFCFSISWLWLILGLKLRTPNAVMGTAMMVLFPLTFVSSVFAPPETMPGWLRAFVEVNPVSLLVEAARGLMDGVPDGGDIGLVLVLAVVVTAVFSPIAMRLYNRAS</sequence>
<dbReference type="Pfam" id="PF01061">
    <property type="entry name" value="ABC2_membrane"/>
    <property type="match status" value="1"/>
</dbReference>
<keyword evidence="5" id="KW-0046">Antibiotic resistance</keyword>
<dbReference type="InterPro" id="IPR047817">
    <property type="entry name" value="ABC2_TM_bact-type"/>
</dbReference>
<keyword evidence="4 6" id="KW-0472">Membrane</keyword>
<accession>A0ABP5AM11</accession>
<dbReference type="Proteomes" id="UP001501612">
    <property type="component" value="Unassembled WGS sequence"/>
</dbReference>
<feature type="domain" description="ABC transmembrane type-2" evidence="7">
    <location>
        <begin position="57"/>
        <end position="284"/>
    </location>
</feature>
<dbReference type="InterPro" id="IPR051784">
    <property type="entry name" value="Nod_factor_ABC_transporter"/>
</dbReference>
<dbReference type="InterPro" id="IPR013525">
    <property type="entry name" value="ABC2_TM"/>
</dbReference>
<evidence type="ECO:0000259" key="7">
    <source>
        <dbReference type="PROSITE" id="PS51012"/>
    </source>
</evidence>
<proteinExistence type="inferred from homology"/>
<dbReference type="PROSITE" id="PS51012">
    <property type="entry name" value="ABC_TM2"/>
    <property type="match status" value="1"/>
</dbReference>
<protein>
    <recommendedName>
        <fullName evidence="6">Transport permease protein</fullName>
    </recommendedName>
</protein>
<comment type="subcellular location">
    <subcellularLocation>
        <location evidence="6">Cell membrane</location>
        <topology evidence="6">Multi-pass membrane protein</topology>
    </subcellularLocation>
    <subcellularLocation>
        <location evidence="1">Membrane</location>
        <topology evidence="1">Multi-pass membrane protein</topology>
    </subcellularLocation>
</comment>
<feature type="transmembrane region" description="Helical" evidence="6">
    <location>
        <begin position="202"/>
        <end position="221"/>
    </location>
</feature>
<dbReference type="PANTHER" id="PTHR43229">
    <property type="entry name" value="NODULATION PROTEIN J"/>
    <property type="match status" value="1"/>
</dbReference>
<evidence type="ECO:0000313" key="9">
    <source>
        <dbReference type="Proteomes" id="UP001501612"/>
    </source>
</evidence>
<feature type="transmembrane region" description="Helical" evidence="6">
    <location>
        <begin position="59"/>
        <end position="82"/>
    </location>
</feature>
<feature type="transmembrane region" description="Helical" evidence="6">
    <location>
        <begin position="133"/>
        <end position="162"/>
    </location>
</feature>
<evidence type="ECO:0000256" key="5">
    <source>
        <dbReference type="ARBA" id="ARBA00023251"/>
    </source>
</evidence>
<keyword evidence="3 6" id="KW-1133">Transmembrane helix</keyword>
<keyword evidence="6" id="KW-0813">Transport</keyword>
<dbReference type="RefSeq" id="WP_344005993.1">
    <property type="nucleotide sequence ID" value="NZ_BAAAMY010000004.1"/>
</dbReference>
<evidence type="ECO:0000256" key="3">
    <source>
        <dbReference type="ARBA" id="ARBA00022989"/>
    </source>
</evidence>
<evidence type="ECO:0000313" key="8">
    <source>
        <dbReference type="EMBL" id="GAA1915690.1"/>
    </source>
</evidence>
<organism evidence="8 9">
    <name type="scientific">Nocardioides lentus</name>
    <dbReference type="NCBI Taxonomy" id="338077"/>
    <lineage>
        <taxon>Bacteria</taxon>
        <taxon>Bacillati</taxon>
        <taxon>Actinomycetota</taxon>
        <taxon>Actinomycetes</taxon>
        <taxon>Propionibacteriales</taxon>
        <taxon>Nocardioidaceae</taxon>
        <taxon>Nocardioides</taxon>
    </lineage>
</organism>
<dbReference type="PIRSF" id="PIRSF006648">
    <property type="entry name" value="DrrB"/>
    <property type="match status" value="1"/>
</dbReference>
<keyword evidence="6" id="KW-1003">Cell membrane</keyword>
<comment type="similarity">
    <text evidence="6">Belongs to the ABC-2 integral membrane protein family.</text>
</comment>